<gene>
    <name evidence="2" type="ORF">HaLaN_05729</name>
</gene>
<keyword evidence="3" id="KW-1185">Reference proteome</keyword>
<evidence type="ECO:0000313" key="3">
    <source>
        <dbReference type="Proteomes" id="UP000485058"/>
    </source>
</evidence>
<feature type="non-terminal residue" evidence="2">
    <location>
        <position position="1"/>
    </location>
</feature>
<dbReference type="Proteomes" id="UP000485058">
    <property type="component" value="Unassembled WGS sequence"/>
</dbReference>
<dbReference type="EMBL" id="BLLF01000313">
    <property type="protein sequence ID" value="GFH10420.1"/>
    <property type="molecule type" value="Genomic_DNA"/>
</dbReference>
<feature type="region of interest" description="Disordered" evidence="1">
    <location>
        <begin position="308"/>
        <end position="374"/>
    </location>
</feature>
<dbReference type="AlphaFoldDB" id="A0A699YJZ8"/>
<name>A0A699YJZ8_HAELA</name>
<feature type="non-terminal residue" evidence="2">
    <location>
        <position position="720"/>
    </location>
</feature>
<comment type="caution">
    <text evidence="2">The sequence shown here is derived from an EMBL/GenBank/DDBJ whole genome shotgun (WGS) entry which is preliminary data.</text>
</comment>
<organism evidence="2 3">
    <name type="scientific">Haematococcus lacustris</name>
    <name type="common">Green alga</name>
    <name type="synonym">Haematococcus pluvialis</name>
    <dbReference type="NCBI Taxonomy" id="44745"/>
    <lineage>
        <taxon>Eukaryota</taxon>
        <taxon>Viridiplantae</taxon>
        <taxon>Chlorophyta</taxon>
        <taxon>core chlorophytes</taxon>
        <taxon>Chlorophyceae</taxon>
        <taxon>CS clade</taxon>
        <taxon>Chlamydomonadales</taxon>
        <taxon>Haematococcaceae</taxon>
        <taxon>Haematococcus</taxon>
    </lineage>
</organism>
<accession>A0A699YJZ8</accession>
<sequence length="720" mass="77343">SRRADLILRPDGRVYRGQHARKKLLEDLANCGSQRFYETVLTVHPGATQVSGISLQFCQFKDDHVDDSFAAPFYVAYSTADGGLQPAYPNPLGPRQLGLLPTQAEYKLPPLELAPVQAMWAAGQLSVPLRVMDADSQGGRLVWRREYGRFWLRQAPRPASLRALPLDPQGPTLALDNLSGGHALATPSGQLRRFRVWRAASVRKDCSEPAGALLDPIFCLVRPRAAHGAEGLCLEDWKAVDLVGRGAAAPAPAAGAGGSRRAEVSTVSLSWWHDCVEEQGPLELVCNVPFKVVWEQWVPSTGPAAEWASDSLEFPSGPGSWQQAQPHPHLQEGQGQQARHPSGQPAAAARPLPSFGVGGQAAAVTQRGRPGAGRVTSLQVDWLTQSSEGEGPEHPPGQVLCSQLQAGQLQAPSRQGWWRLAFTCPALPGLGSCYVGPIQVLAGPPQQLQATLVEGHTAGLARAPADVAGHQVLALAPDTVQGIFPAPPSPDKAPPLSLNLLLLRFLLASGQQADLQRRRMELFEQLAQARQPLEQQQAAAQQMLDKLNHLRAQQATFNKPLPAPVPCTIASCEAEQNKLWAQLEHAPSVVMRAAAAAGTQGAKDPVDNTSAQGWLKGLCPQPEVDTVLEAQGAASGFIGYAANLVYLPPGLARCKVAVQRPRRQPAELLTLRQSLVYVLFGSLMVFETDAHAQHFVTAVREVGQGELLPHTRLITLDGRT</sequence>
<evidence type="ECO:0000313" key="2">
    <source>
        <dbReference type="EMBL" id="GFH10420.1"/>
    </source>
</evidence>
<evidence type="ECO:0000256" key="1">
    <source>
        <dbReference type="SAM" id="MobiDB-lite"/>
    </source>
</evidence>
<proteinExistence type="predicted"/>
<reference evidence="2 3" key="1">
    <citation type="submission" date="2020-02" db="EMBL/GenBank/DDBJ databases">
        <title>Draft genome sequence of Haematococcus lacustris strain NIES-144.</title>
        <authorList>
            <person name="Morimoto D."/>
            <person name="Nakagawa S."/>
            <person name="Yoshida T."/>
            <person name="Sawayama S."/>
        </authorList>
    </citation>
    <scope>NUCLEOTIDE SEQUENCE [LARGE SCALE GENOMIC DNA]</scope>
    <source>
        <strain evidence="2 3">NIES-144</strain>
    </source>
</reference>
<protein>
    <submittedName>
        <fullName evidence="2">Uncharacterized protein</fullName>
    </submittedName>
</protein>